<feature type="region of interest" description="Disordered" evidence="1">
    <location>
        <begin position="18"/>
        <end position="45"/>
    </location>
</feature>
<dbReference type="AlphaFoldDB" id="A0A0F9P141"/>
<feature type="domain" description="Peptidase S8/S53" evidence="2">
    <location>
        <begin position="280"/>
        <end position="628"/>
    </location>
</feature>
<dbReference type="Pfam" id="PF00082">
    <property type="entry name" value="Peptidase_S8"/>
    <property type="match status" value="1"/>
</dbReference>
<dbReference type="SUPFAM" id="SSF52743">
    <property type="entry name" value="Subtilisin-like"/>
    <property type="match status" value="1"/>
</dbReference>
<comment type="caution">
    <text evidence="3">The sequence shown here is derived from an EMBL/GenBank/DDBJ whole genome shotgun (WGS) entry which is preliminary data.</text>
</comment>
<dbReference type="InterPro" id="IPR000209">
    <property type="entry name" value="Peptidase_S8/S53_dom"/>
</dbReference>
<dbReference type="EMBL" id="LAZR01002795">
    <property type="protein sequence ID" value="KKN25525.1"/>
    <property type="molecule type" value="Genomic_DNA"/>
</dbReference>
<protein>
    <recommendedName>
        <fullName evidence="2">Peptidase S8/S53 domain-containing protein</fullName>
    </recommendedName>
</protein>
<evidence type="ECO:0000256" key="1">
    <source>
        <dbReference type="SAM" id="MobiDB-lite"/>
    </source>
</evidence>
<sequence length="830" mass="95823">MSKKESEKYKHLKFERYYPPTTAPMKKRPGYGKSPKDKDVITHGKELSKKIEEVEKEKNRVKEKIYPPDLDPQLIFIIEQESEGDDILEVDEENLSRSGIQILEKEGGKWIIVFATDGHARRFKENLHIYQKKVLRDGAKVLKKPKFSYLFNNIKEIIPRFPENRLCEKLREFYLNEEFPSDFIEIRIDFWWLGRDITQTVMELCEKLLIKYKCKLITSYRNYGMASIVTMINLEALKDIVEITEIYRIEIIEELPPDKSKVSTISLKHFPNIKISEVSNKPMICLIDTGVIEKHPILEGSIVKSLLRTDETDIDNDEDGHGTQLTGTILFGNLEEKIETKEIYPQGRIVSVKIAKEIRKKNVSDFNNTIIDSIQTVHDNLGCKLFLLTYLPSHLPLEPDIRTRNHQLSIMLDRLINELNIVVVVPIGNQNFEKVNLNKLKIEDIENGKYTNILFNSKILEGASANSALTIGSIAGKDVYPSSHSSINIASIKIISKKEDPALYTRTGPGLGNCIKPDLSAIGGNWIYYPDRTFPFITLEDLAFFGPKFDALTSNLLDYDIGTCISASYTCHLILRLMDIYPGHTGNYYRALISNRSIPPNPSELFLQNNNIFESNEKGKYLNLFGFGIANDKQLFYGNPKTITLFYEGEIPLNEVHSFEIPVPESFKKTNDNRGITVTLSYNPPVVPRKSYRAVNLSFRYIYKKADTKDIYNYFSEIKDEEVLDEVPSESRYNFDVDYSSKVRNKSTLKTARYSWKEFPKGTRNTTYQKMEENSHFIVIHCKPKGWFDANAYGVKDQSYCLMVTIWHDTSSKIYEQVQQKVREFIRLRI</sequence>
<feature type="compositionally biased region" description="Basic and acidic residues" evidence="1">
    <location>
        <begin position="34"/>
        <end position="45"/>
    </location>
</feature>
<dbReference type="Gene3D" id="3.40.50.200">
    <property type="entry name" value="Peptidase S8/S53 domain"/>
    <property type="match status" value="1"/>
</dbReference>
<evidence type="ECO:0000313" key="3">
    <source>
        <dbReference type="EMBL" id="KKN25525.1"/>
    </source>
</evidence>
<dbReference type="InterPro" id="IPR036852">
    <property type="entry name" value="Peptidase_S8/S53_dom_sf"/>
</dbReference>
<gene>
    <name evidence="3" type="ORF">LCGC14_0883920</name>
</gene>
<evidence type="ECO:0000259" key="2">
    <source>
        <dbReference type="Pfam" id="PF00082"/>
    </source>
</evidence>
<dbReference type="GO" id="GO:0006508">
    <property type="term" value="P:proteolysis"/>
    <property type="evidence" value="ECO:0007669"/>
    <property type="project" value="InterPro"/>
</dbReference>
<dbReference type="GO" id="GO:0004252">
    <property type="term" value="F:serine-type endopeptidase activity"/>
    <property type="evidence" value="ECO:0007669"/>
    <property type="project" value="InterPro"/>
</dbReference>
<organism evidence="3">
    <name type="scientific">marine sediment metagenome</name>
    <dbReference type="NCBI Taxonomy" id="412755"/>
    <lineage>
        <taxon>unclassified sequences</taxon>
        <taxon>metagenomes</taxon>
        <taxon>ecological metagenomes</taxon>
    </lineage>
</organism>
<reference evidence="3" key="1">
    <citation type="journal article" date="2015" name="Nature">
        <title>Complex archaea that bridge the gap between prokaryotes and eukaryotes.</title>
        <authorList>
            <person name="Spang A."/>
            <person name="Saw J.H."/>
            <person name="Jorgensen S.L."/>
            <person name="Zaremba-Niedzwiedzka K."/>
            <person name="Martijn J."/>
            <person name="Lind A.E."/>
            <person name="van Eijk R."/>
            <person name="Schleper C."/>
            <person name="Guy L."/>
            <person name="Ettema T.J."/>
        </authorList>
    </citation>
    <scope>NUCLEOTIDE SEQUENCE</scope>
</reference>
<name>A0A0F9P141_9ZZZZ</name>
<proteinExistence type="predicted"/>
<accession>A0A0F9P141</accession>